<dbReference type="RefSeq" id="WP_226934482.1">
    <property type="nucleotide sequence ID" value="NZ_JACDXX010000004.1"/>
</dbReference>
<organism evidence="4 5">
    <name type="scientific">Pseudogemmobacter faecipullorum</name>
    <dbReference type="NCBI Taxonomy" id="2755041"/>
    <lineage>
        <taxon>Bacteria</taxon>
        <taxon>Pseudomonadati</taxon>
        <taxon>Pseudomonadota</taxon>
        <taxon>Alphaproteobacteria</taxon>
        <taxon>Rhodobacterales</taxon>
        <taxon>Paracoccaceae</taxon>
        <taxon>Pseudogemmobacter</taxon>
    </lineage>
</organism>
<dbReference type="NCBIfam" id="NF009270">
    <property type="entry name" value="PRK12627.1"/>
    <property type="match status" value="1"/>
</dbReference>
<dbReference type="EMBL" id="JACDXX010000004">
    <property type="protein sequence ID" value="MCB5409576.1"/>
    <property type="molecule type" value="Genomic_DNA"/>
</dbReference>
<proteinExistence type="predicted"/>
<accession>A0ABS8CJM9</accession>
<reference evidence="4 5" key="1">
    <citation type="submission" date="2020-07" db="EMBL/GenBank/DDBJ databases">
        <title>Pseudogemmobacter sp. nov., isolated from poultry manure in Taiwan.</title>
        <authorList>
            <person name="Lin S.-Y."/>
            <person name="Tang Y.-S."/>
            <person name="Young C.-C."/>
        </authorList>
    </citation>
    <scope>NUCLEOTIDE SEQUENCE [LARGE SCALE GENOMIC DNA]</scope>
    <source>
        <strain evidence="4 5">CC-YST710</strain>
    </source>
</reference>
<feature type="region of interest" description="Disordered" evidence="2">
    <location>
        <begin position="58"/>
        <end position="84"/>
    </location>
</feature>
<evidence type="ECO:0000256" key="2">
    <source>
        <dbReference type="SAM" id="MobiDB-lite"/>
    </source>
</evidence>
<evidence type="ECO:0000313" key="5">
    <source>
        <dbReference type="Proteomes" id="UP001198571"/>
    </source>
</evidence>
<evidence type="ECO:0000313" key="4">
    <source>
        <dbReference type="EMBL" id="MCB5409576.1"/>
    </source>
</evidence>
<name>A0ABS8CJM9_9RHOB</name>
<feature type="domain" description="Flagellar basal body rod protein N-terminal" evidence="3">
    <location>
        <begin position="20"/>
        <end position="38"/>
    </location>
</feature>
<dbReference type="Pfam" id="PF00460">
    <property type="entry name" value="Flg_bb_rod"/>
    <property type="match status" value="1"/>
</dbReference>
<keyword evidence="5" id="KW-1185">Reference proteome</keyword>
<evidence type="ECO:0000256" key="1">
    <source>
        <dbReference type="ARBA" id="ARBA00004117"/>
    </source>
</evidence>
<feature type="compositionally biased region" description="Polar residues" evidence="2">
    <location>
        <begin position="65"/>
        <end position="76"/>
    </location>
</feature>
<evidence type="ECO:0000259" key="3">
    <source>
        <dbReference type="Pfam" id="PF00460"/>
    </source>
</evidence>
<sequence>MFARLELTRMAQGLAAHAGTRLGVIAQNIANADTPGYRTRDIADFATTYAATAEQMRATRPGHLQTGTGAETTESFASGGDAAPNGNDVSLELEMVKAASTRQEHEMALAIYRATSGVIRASLGSRG</sequence>
<dbReference type="InterPro" id="IPR001444">
    <property type="entry name" value="Flag_bb_rod_N"/>
</dbReference>
<dbReference type="Proteomes" id="UP001198571">
    <property type="component" value="Unassembled WGS sequence"/>
</dbReference>
<protein>
    <submittedName>
        <fullName evidence="4">FlgB family protein</fullName>
    </submittedName>
</protein>
<comment type="subcellular location">
    <subcellularLocation>
        <location evidence="1">Bacterial flagellum basal body</location>
    </subcellularLocation>
</comment>
<gene>
    <name evidence="4" type="ORF">H0485_06115</name>
</gene>
<comment type="caution">
    <text evidence="4">The sequence shown here is derived from an EMBL/GenBank/DDBJ whole genome shotgun (WGS) entry which is preliminary data.</text>
</comment>